<name>A0A6D2KPM4_9BRAS</name>
<dbReference type="SUPFAM" id="SSF52200">
    <property type="entry name" value="Toll/Interleukin receptor TIR domain"/>
    <property type="match status" value="1"/>
</dbReference>
<dbReference type="GO" id="GO:0007165">
    <property type="term" value="P:signal transduction"/>
    <property type="evidence" value="ECO:0007669"/>
    <property type="project" value="InterPro"/>
</dbReference>
<feature type="domain" description="TIR" evidence="1">
    <location>
        <begin position="1"/>
        <end position="61"/>
    </location>
</feature>
<dbReference type="OrthoDB" id="1164932at2759"/>
<evidence type="ECO:0000313" key="2">
    <source>
        <dbReference type="EMBL" id="CAA7055017.1"/>
    </source>
</evidence>
<evidence type="ECO:0000259" key="1">
    <source>
        <dbReference type="Pfam" id="PF01582"/>
    </source>
</evidence>
<organism evidence="2 3">
    <name type="scientific">Microthlaspi erraticum</name>
    <dbReference type="NCBI Taxonomy" id="1685480"/>
    <lineage>
        <taxon>Eukaryota</taxon>
        <taxon>Viridiplantae</taxon>
        <taxon>Streptophyta</taxon>
        <taxon>Embryophyta</taxon>
        <taxon>Tracheophyta</taxon>
        <taxon>Spermatophyta</taxon>
        <taxon>Magnoliopsida</taxon>
        <taxon>eudicotyledons</taxon>
        <taxon>Gunneridae</taxon>
        <taxon>Pentapetalae</taxon>
        <taxon>rosids</taxon>
        <taxon>malvids</taxon>
        <taxon>Brassicales</taxon>
        <taxon>Brassicaceae</taxon>
        <taxon>Coluteocarpeae</taxon>
        <taxon>Microthlaspi</taxon>
    </lineage>
</organism>
<dbReference type="EMBL" id="CACVBM020001606">
    <property type="protein sequence ID" value="CAA7055017.1"/>
    <property type="molecule type" value="Genomic_DNA"/>
</dbReference>
<gene>
    <name evidence="2" type="ORF">MERR_LOCUS42253</name>
</gene>
<dbReference type="Gene3D" id="3.40.50.10140">
    <property type="entry name" value="Toll/interleukin-1 receptor homology (TIR) domain"/>
    <property type="match status" value="1"/>
</dbReference>
<dbReference type="Proteomes" id="UP000467841">
    <property type="component" value="Unassembled WGS sequence"/>
</dbReference>
<dbReference type="AlphaFoldDB" id="A0A6D2KPM4"/>
<accession>A0A6D2KPM4</accession>
<comment type="caution">
    <text evidence="2">The sequence shown here is derived from an EMBL/GenBank/DDBJ whole genome shotgun (WGS) entry which is preliminary data.</text>
</comment>
<proteinExistence type="predicted"/>
<reference evidence="2" key="1">
    <citation type="submission" date="2020-01" db="EMBL/GenBank/DDBJ databases">
        <authorList>
            <person name="Mishra B."/>
        </authorList>
    </citation>
    <scope>NUCLEOTIDE SEQUENCE [LARGE SCALE GENOMIC DNA]</scope>
</reference>
<keyword evidence="3" id="KW-1185">Reference proteome</keyword>
<sequence>MIVIPILYKMKPDDVRRQKGVFGNRFWRRSEESSGEEMEKWKLALKAVSNKHGFTLDNNRSTREGFSLERRYNLENKLEHSRIWADNGLPYKLIITLPWKSII</sequence>
<dbReference type="InterPro" id="IPR035897">
    <property type="entry name" value="Toll_tir_struct_dom_sf"/>
</dbReference>
<dbReference type="Pfam" id="PF01582">
    <property type="entry name" value="TIR"/>
    <property type="match status" value="1"/>
</dbReference>
<protein>
    <recommendedName>
        <fullName evidence="1">TIR domain-containing protein</fullName>
    </recommendedName>
</protein>
<evidence type="ECO:0000313" key="3">
    <source>
        <dbReference type="Proteomes" id="UP000467841"/>
    </source>
</evidence>
<dbReference type="InterPro" id="IPR000157">
    <property type="entry name" value="TIR_dom"/>
</dbReference>